<dbReference type="OrthoDB" id="9811390at2"/>
<accession>A0A7X2J2P3</accession>
<proteinExistence type="predicted"/>
<organism evidence="1 2">
    <name type="scientific">Metabacillus lacus</name>
    <dbReference type="NCBI Taxonomy" id="1983721"/>
    <lineage>
        <taxon>Bacteria</taxon>
        <taxon>Bacillati</taxon>
        <taxon>Bacillota</taxon>
        <taxon>Bacilli</taxon>
        <taxon>Bacillales</taxon>
        <taxon>Bacillaceae</taxon>
        <taxon>Metabacillus</taxon>
    </lineage>
</organism>
<dbReference type="InterPro" id="IPR007169">
    <property type="entry name" value="RemA-like"/>
</dbReference>
<evidence type="ECO:0000313" key="2">
    <source>
        <dbReference type="Proteomes" id="UP000448867"/>
    </source>
</evidence>
<evidence type="ECO:0000313" key="1">
    <source>
        <dbReference type="EMBL" id="MRX74007.1"/>
    </source>
</evidence>
<sequence length="90" mass="10220">MYIHLGENFILPSKEVVMILDCQSLEDSQIAQEFLSKQSKQSVKLSEMKPKSVVITKGKIYFSPLTSSTLKKRARMSFDADLQTSYSVLK</sequence>
<dbReference type="Proteomes" id="UP000448867">
    <property type="component" value="Unassembled WGS sequence"/>
</dbReference>
<dbReference type="Pfam" id="PF04025">
    <property type="entry name" value="RemA-like"/>
    <property type="match status" value="1"/>
</dbReference>
<dbReference type="EMBL" id="WKKI01000055">
    <property type="protein sequence ID" value="MRX74007.1"/>
    <property type="molecule type" value="Genomic_DNA"/>
</dbReference>
<gene>
    <name evidence="1" type="ORF">GJU40_17900</name>
</gene>
<protein>
    <submittedName>
        <fullName evidence="1">DUF370 domain-containing protein</fullName>
    </submittedName>
</protein>
<comment type="caution">
    <text evidence="1">The sequence shown here is derived from an EMBL/GenBank/DDBJ whole genome shotgun (WGS) entry which is preliminary data.</text>
</comment>
<keyword evidence="2" id="KW-1185">Reference proteome</keyword>
<dbReference type="RefSeq" id="WP_154309462.1">
    <property type="nucleotide sequence ID" value="NZ_WKKI01000055.1"/>
</dbReference>
<dbReference type="NCBIfam" id="NF046065">
    <property type="entry name" value="MtxRegRemB"/>
    <property type="match status" value="1"/>
</dbReference>
<reference evidence="1 2" key="1">
    <citation type="submission" date="2019-11" db="EMBL/GenBank/DDBJ databases">
        <title>Bacillus lacus genome.</title>
        <authorList>
            <person name="Allen C.J."/>
            <person name="Newman J.D."/>
        </authorList>
    </citation>
    <scope>NUCLEOTIDE SEQUENCE [LARGE SCALE GENOMIC DNA]</scope>
    <source>
        <strain evidence="1 2">KCTC 33946</strain>
    </source>
</reference>
<name>A0A7X2J2P3_9BACI</name>
<dbReference type="AlphaFoldDB" id="A0A7X2J2P3"/>